<dbReference type="InParanoid" id="A0A401G7G8"/>
<dbReference type="AlphaFoldDB" id="A0A401G7G8"/>
<sequence length="292" mass="32428">MSTTHGCEEYDFVIRSIPDDVKFKVSRTRLAAVSQVFDDMFACCDKGYVLNTAEDDDRILDLHESAASLSILLCLLNATLEPCNVVGPPSESANLTPIQSIIPDAAIPIPILFILLSLADKYMLCNSVVDILHLHLAAHTSTYPLRVYGYAVERGLDDIAAQASKHLLHPPLSSYTSKDIAVIPTAQAYHKLVLLHSCRIDRLREVLMGEMIFPHGYGECTKHSQYTTVIWEERKKTVAAEVLAGTDVTAEMAEVQRKFDSCETCSRACQAALEMLEYKCAKIPRRVDQLLV</sequence>
<comment type="caution">
    <text evidence="1">The sequence shown here is derived from an EMBL/GenBank/DDBJ whole genome shotgun (WGS) entry which is preliminary data.</text>
</comment>
<evidence type="ECO:0000313" key="2">
    <source>
        <dbReference type="Proteomes" id="UP000287166"/>
    </source>
</evidence>
<dbReference type="Proteomes" id="UP000287166">
    <property type="component" value="Unassembled WGS sequence"/>
</dbReference>
<accession>A0A401G7G8</accession>
<dbReference type="GeneID" id="38775037"/>
<gene>
    <name evidence="1" type="ORF">SCP_0110020</name>
</gene>
<dbReference type="EMBL" id="BFAD01000001">
    <property type="protein sequence ID" value="GBE78120.1"/>
    <property type="molecule type" value="Genomic_DNA"/>
</dbReference>
<keyword evidence="2" id="KW-1185">Reference proteome</keyword>
<dbReference type="OrthoDB" id="3335429at2759"/>
<protein>
    <recommendedName>
        <fullName evidence="3">BTB domain-containing protein</fullName>
    </recommendedName>
</protein>
<evidence type="ECO:0000313" key="1">
    <source>
        <dbReference type="EMBL" id="GBE78120.1"/>
    </source>
</evidence>
<dbReference type="RefSeq" id="XP_027609033.1">
    <property type="nucleotide sequence ID" value="XM_027753232.1"/>
</dbReference>
<name>A0A401G7G8_9APHY</name>
<evidence type="ECO:0008006" key="3">
    <source>
        <dbReference type="Google" id="ProtNLM"/>
    </source>
</evidence>
<proteinExistence type="predicted"/>
<organism evidence="1 2">
    <name type="scientific">Sparassis crispa</name>
    <dbReference type="NCBI Taxonomy" id="139825"/>
    <lineage>
        <taxon>Eukaryota</taxon>
        <taxon>Fungi</taxon>
        <taxon>Dikarya</taxon>
        <taxon>Basidiomycota</taxon>
        <taxon>Agaricomycotina</taxon>
        <taxon>Agaricomycetes</taxon>
        <taxon>Polyporales</taxon>
        <taxon>Sparassidaceae</taxon>
        <taxon>Sparassis</taxon>
    </lineage>
</organism>
<reference evidence="1 2" key="1">
    <citation type="journal article" date="2018" name="Sci. Rep.">
        <title>Genome sequence of the cauliflower mushroom Sparassis crispa (Hanabiratake) and its association with beneficial usage.</title>
        <authorList>
            <person name="Kiyama R."/>
            <person name="Furutani Y."/>
            <person name="Kawaguchi K."/>
            <person name="Nakanishi T."/>
        </authorList>
    </citation>
    <scope>NUCLEOTIDE SEQUENCE [LARGE SCALE GENOMIC DNA]</scope>
</reference>